<dbReference type="InterPro" id="IPR016163">
    <property type="entry name" value="Ald_DH_C"/>
</dbReference>
<proteinExistence type="inferred from homology"/>
<dbReference type="SUPFAM" id="SSF53720">
    <property type="entry name" value="ALDH-like"/>
    <property type="match status" value="1"/>
</dbReference>
<protein>
    <submittedName>
        <fullName evidence="5">Aldedh domain-containing protein</fullName>
    </submittedName>
</protein>
<dbReference type="InterPro" id="IPR044148">
    <property type="entry name" value="ALDH_GabD1-like"/>
</dbReference>
<comment type="similarity">
    <text evidence="1">Belongs to the aldehyde dehydrogenase family.</text>
</comment>
<dbReference type="InterPro" id="IPR047110">
    <property type="entry name" value="GABD/Sad-like"/>
</dbReference>
<dbReference type="AlphaFoldDB" id="A0A8G0PRP1"/>
<sequence>MASQSEYQSFNPATGKHLKTFSELTDEEVRSALSVAHDCFTNHWRPTPIAERARLINGVARLLQERSEEFAQLITLEVGKLIAESRYEVKFCIDTLEYFATNAERFLQPVKVPSNPGSEIWTEPLGVILAIEPWNFPVLQLTRVAAPHIMAGNVLIAKPAPTVPQTSLAFAQLFRDAGVPEGVYTNLFATVPQLHTLLEDFRIRGVTLTGSERAGAAIAENAGRHLKKSVLELGGSDPLIVLHDAPIDDAIKLAVAGRMFNTGQGCAASKRIIVVGKDREQKVIDGMKTAMAELKPGDPMDPNTTLGAIFSERGLVGLLAQIETTKAAGANVILGGKRSQHSGFYLEPTILTNIAPENPLAQQETFGPIAAIYGVDTEEQAIKLANSTDYGLGASIIAADISHAKKVAAQIEAGMVFINGPAYSSPDLPFGGIKNSGFGKELSDIGFGEFTNKKLVRVANFGVNISLYFVSGLNKIIHDL</sequence>
<evidence type="ECO:0000256" key="2">
    <source>
        <dbReference type="ARBA" id="ARBA00022857"/>
    </source>
</evidence>
<dbReference type="GO" id="GO:0004777">
    <property type="term" value="F:succinate-semialdehyde dehydrogenase (NAD+) activity"/>
    <property type="evidence" value="ECO:0007669"/>
    <property type="project" value="TreeGrafter"/>
</dbReference>
<dbReference type="InterPro" id="IPR016162">
    <property type="entry name" value="Ald_DH_N"/>
</dbReference>
<dbReference type="PANTHER" id="PTHR43217:SF2">
    <property type="entry name" value="SUCCINATE-SEMIALDEHYDE DEHYDROGENASE [NADP(+)]"/>
    <property type="match status" value="1"/>
</dbReference>
<dbReference type="GO" id="GO:0004030">
    <property type="term" value="F:aldehyde dehydrogenase [NAD(P)+] activity"/>
    <property type="evidence" value="ECO:0007669"/>
    <property type="project" value="InterPro"/>
</dbReference>
<gene>
    <name evidence="5" type="ORF">H0G86_013238</name>
</gene>
<evidence type="ECO:0000313" key="5">
    <source>
        <dbReference type="EMBL" id="QYT06384.1"/>
    </source>
</evidence>
<reference evidence="5 6" key="1">
    <citation type="journal article" date="2021" name="BMC Genomics">
        <title>Telomere-to-telomere genome assembly of asparaginase-producing Trichoderma simmonsii.</title>
        <authorList>
            <person name="Chung D."/>
            <person name="Kwon Y.M."/>
            <person name="Yang Y."/>
        </authorList>
    </citation>
    <scope>NUCLEOTIDE SEQUENCE [LARGE SCALE GENOMIC DNA]</scope>
    <source>
        <strain evidence="5 6">GH-Sj1</strain>
    </source>
</reference>
<dbReference type="Pfam" id="PF00171">
    <property type="entry name" value="Aldedh"/>
    <property type="match status" value="1"/>
</dbReference>
<name>A0A8G0PRP1_9HYPO</name>
<dbReference type="InterPro" id="IPR016161">
    <property type="entry name" value="Ald_DH/histidinol_DH"/>
</dbReference>
<dbReference type="FunFam" id="3.40.605.10:FF:000012">
    <property type="entry name" value="NAD-dependent succinate-semialdehyde dehydrogenase"/>
    <property type="match status" value="1"/>
</dbReference>
<dbReference type="Gene3D" id="3.40.309.10">
    <property type="entry name" value="Aldehyde Dehydrogenase, Chain A, domain 2"/>
    <property type="match status" value="1"/>
</dbReference>
<dbReference type="EMBL" id="CP075870">
    <property type="protein sequence ID" value="QYT06384.1"/>
    <property type="molecule type" value="Genomic_DNA"/>
</dbReference>
<accession>A0A8G0PRP1</accession>
<dbReference type="InterPro" id="IPR015590">
    <property type="entry name" value="Aldehyde_DH_dom"/>
</dbReference>
<keyword evidence="2" id="KW-0521">NADP</keyword>
<dbReference type="CDD" id="cd07100">
    <property type="entry name" value="ALDH_SSADH1_GabD1"/>
    <property type="match status" value="1"/>
</dbReference>
<evidence type="ECO:0000259" key="4">
    <source>
        <dbReference type="Pfam" id="PF00171"/>
    </source>
</evidence>
<evidence type="ECO:0000313" key="6">
    <source>
        <dbReference type="Proteomes" id="UP000826661"/>
    </source>
</evidence>
<dbReference type="PANTHER" id="PTHR43217">
    <property type="entry name" value="SUCCINATE SEMIALDEHYDE DEHYDROGENASE [NAD(P)+] SAD"/>
    <property type="match status" value="1"/>
</dbReference>
<keyword evidence="3" id="KW-0560">Oxidoreductase</keyword>
<dbReference type="Gene3D" id="3.40.605.10">
    <property type="entry name" value="Aldehyde Dehydrogenase, Chain A, domain 1"/>
    <property type="match status" value="1"/>
</dbReference>
<organism evidence="5 6">
    <name type="scientific">Trichoderma simmonsii</name>
    <dbReference type="NCBI Taxonomy" id="1491479"/>
    <lineage>
        <taxon>Eukaryota</taxon>
        <taxon>Fungi</taxon>
        <taxon>Dikarya</taxon>
        <taxon>Ascomycota</taxon>
        <taxon>Pezizomycotina</taxon>
        <taxon>Sordariomycetes</taxon>
        <taxon>Hypocreomycetidae</taxon>
        <taxon>Hypocreales</taxon>
        <taxon>Hypocreaceae</taxon>
        <taxon>Trichoderma</taxon>
    </lineage>
</organism>
<feature type="domain" description="Aldehyde dehydrogenase" evidence="4">
    <location>
        <begin position="4"/>
        <end position="456"/>
    </location>
</feature>
<evidence type="ECO:0000256" key="3">
    <source>
        <dbReference type="ARBA" id="ARBA00023002"/>
    </source>
</evidence>
<dbReference type="Proteomes" id="UP000826661">
    <property type="component" value="Chromosome VII"/>
</dbReference>
<keyword evidence="6" id="KW-1185">Reference proteome</keyword>
<evidence type="ECO:0000256" key="1">
    <source>
        <dbReference type="ARBA" id="ARBA00009986"/>
    </source>
</evidence>